<accession>A0A9P4IAV5</accession>
<name>A0A9P4IAV5_9PEZI</name>
<organism evidence="1 2">
    <name type="scientific">Rhizodiscina lignyota</name>
    <dbReference type="NCBI Taxonomy" id="1504668"/>
    <lineage>
        <taxon>Eukaryota</taxon>
        <taxon>Fungi</taxon>
        <taxon>Dikarya</taxon>
        <taxon>Ascomycota</taxon>
        <taxon>Pezizomycotina</taxon>
        <taxon>Dothideomycetes</taxon>
        <taxon>Pleosporomycetidae</taxon>
        <taxon>Aulographales</taxon>
        <taxon>Rhizodiscinaceae</taxon>
        <taxon>Rhizodiscina</taxon>
    </lineage>
</organism>
<sequence length="487" mass="55972">MSIAAFEEDAWSELVETVIHEAQLERNKPKLQHDPELEFTDKSYSKFLQLPAEIRYSVYESYLGSDNLLTCPDFMGWKPPVPVIVNPRAIFEPIQARLGDVARSHQDSPSEHALKRKREWRLPLVCKAIASDVTRHLHPSFDKMGITIEGTGVSIDGRHYRTQGVVYPEVLQRLLSRYFEHAREVLIHSTILPCEDLWHRWDDYSGLDGITPYSRELGFGYSGYELNSISYAFEPWSIKNTWRVIAPLLDRNNAPHLRKLTIVFHTHVSMRVQQSLLSQSHRVLGTTPISADTITWILEPLTSIRTAASIVLESVHMSTDGGWGELDPVSVGIHMRTKLSQEVRDSFPTLTKQLCKSTKSFSTPPHCRAFDTFAYFEALLWEAMTVPSLLDTAFWLYQGQLLRDEHDVYSYRALEDIVLQEYAVEIDSPSVVRAVPQYIVALFKAFRSACKEREECSGTHTEGYWQKRPMYEWLSTKHPIGRYNVHS</sequence>
<gene>
    <name evidence="1" type="ORF">NA57DRAFT_75726</name>
</gene>
<evidence type="ECO:0000313" key="1">
    <source>
        <dbReference type="EMBL" id="KAF2098481.1"/>
    </source>
</evidence>
<dbReference type="Proteomes" id="UP000799772">
    <property type="component" value="Unassembled WGS sequence"/>
</dbReference>
<dbReference type="EMBL" id="ML978126">
    <property type="protein sequence ID" value="KAF2098481.1"/>
    <property type="molecule type" value="Genomic_DNA"/>
</dbReference>
<evidence type="ECO:0000313" key="2">
    <source>
        <dbReference type="Proteomes" id="UP000799772"/>
    </source>
</evidence>
<protein>
    <submittedName>
        <fullName evidence="1">Uncharacterized protein</fullName>
    </submittedName>
</protein>
<comment type="caution">
    <text evidence="1">The sequence shown here is derived from an EMBL/GenBank/DDBJ whole genome shotgun (WGS) entry which is preliminary data.</text>
</comment>
<reference evidence="1" key="1">
    <citation type="journal article" date="2020" name="Stud. Mycol.">
        <title>101 Dothideomycetes genomes: a test case for predicting lifestyles and emergence of pathogens.</title>
        <authorList>
            <person name="Haridas S."/>
            <person name="Albert R."/>
            <person name="Binder M."/>
            <person name="Bloem J."/>
            <person name="Labutti K."/>
            <person name="Salamov A."/>
            <person name="Andreopoulos B."/>
            <person name="Baker S."/>
            <person name="Barry K."/>
            <person name="Bills G."/>
            <person name="Bluhm B."/>
            <person name="Cannon C."/>
            <person name="Castanera R."/>
            <person name="Culley D."/>
            <person name="Daum C."/>
            <person name="Ezra D."/>
            <person name="Gonzalez J."/>
            <person name="Henrissat B."/>
            <person name="Kuo A."/>
            <person name="Liang C."/>
            <person name="Lipzen A."/>
            <person name="Lutzoni F."/>
            <person name="Magnuson J."/>
            <person name="Mondo S."/>
            <person name="Nolan M."/>
            <person name="Ohm R."/>
            <person name="Pangilinan J."/>
            <person name="Park H.-J."/>
            <person name="Ramirez L."/>
            <person name="Alfaro M."/>
            <person name="Sun H."/>
            <person name="Tritt A."/>
            <person name="Yoshinaga Y."/>
            <person name="Zwiers L.-H."/>
            <person name="Turgeon B."/>
            <person name="Goodwin S."/>
            <person name="Spatafora J."/>
            <person name="Crous P."/>
            <person name="Grigoriev I."/>
        </authorList>
    </citation>
    <scope>NUCLEOTIDE SEQUENCE</scope>
    <source>
        <strain evidence="1">CBS 133067</strain>
    </source>
</reference>
<proteinExistence type="predicted"/>
<dbReference type="AlphaFoldDB" id="A0A9P4IAV5"/>
<keyword evidence="2" id="KW-1185">Reference proteome</keyword>